<keyword evidence="5 9" id="KW-0028">Amino-acid biosynthesis</keyword>
<comment type="caution">
    <text evidence="11">The sequence shown here is derived from an EMBL/GenBank/DDBJ whole genome shotgun (WGS) entry which is preliminary data.</text>
</comment>
<evidence type="ECO:0000256" key="6">
    <source>
        <dbReference type="ARBA" id="ARBA00022822"/>
    </source>
</evidence>
<dbReference type="OrthoDB" id="3243379at2"/>
<comment type="catalytic activity">
    <reaction evidence="1 9">
        <text>N-(5-phospho-beta-D-ribosyl)anthranilate = 1-(2-carboxyphenylamino)-1-deoxy-D-ribulose 5-phosphate</text>
        <dbReference type="Rhea" id="RHEA:21540"/>
        <dbReference type="ChEBI" id="CHEBI:18277"/>
        <dbReference type="ChEBI" id="CHEBI:58613"/>
        <dbReference type="EC" id="5.3.1.24"/>
    </reaction>
</comment>
<dbReference type="UniPathway" id="UPA00035">
    <property type="reaction ID" value="UER00042"/>
</dbReference>
<organism evidence="11 12">
    <name type="scientific">Bifidobacterium asteroides</name>
    <dbReference type="NCBI Taxonomy" id="1684"/>
    <lineage>
        <taxon>Bacteria</taxon>
        <taxon>Bacillati</taxon>
        <taxon>Actinomycetota</taxon>
        <taxon>Actinomycetes</taxon>
        <taxon>Bifidobacteriales</taxon>
        <taxon>Bifidobacteriaceae</taxon>
        <taxon>Bifidobacterium</taxon>
    </lineage>
</organism>
<evidence type="ECO:0000256" key="4">
    <source>
        <dbReference type="ARBA" id="ARBA00022272"/>
    </source>
</evidence>
<name>A0A0F4KWY7_9BIFI</name>
<evidence type="ECO:0000256" key="5">
    <source>
        <dbReference type="ARBA" id="ARBA00022605"/>
    </source>
</evidence>
<sequence>MVVKQLYSIIHYDESVKTMEAGADHIGLVPMQNGGVPAQRVPLDRVHKIFEECRNRGVKGVAIMLTNDPDEMIELAKQIQPDILHIAGDGYEADKTFAGRLKNVAPETKLMQAVLVDDESAVERAKRLADFCDFILTDSGLAPDTGIGASGQTHDWNIDARIVKECGKPVIMAGGLGPDNVAEAIRKCKPYGVDSLTKTSIKYPDGYMQKDIEKVREFCKNADQAAAEVGC</sequence>
<accession>A0A0F4KWY7</accession>
<evidence type="ECO:0000256" key="3">
    <source>
        <dbReference type="ARBA" id="ARBA00012572"/>
    </source>
</evidence>
<evidence type="ECO:0000256" key="9">
    <source>
        <dbReference type="HAMAP-Rule" id="MF_00135"/>
    </source>
</evidence>
<keyword evidence="8 9" id="KW-0413">Isomerase</keyword>
<dbReference type="GO" id="GO:0000162">
    <property type="term" value="P:L-tryptophan biosynthetic process"/>
    <property type="evidence" value="ECO:0007669"/>
    <property type="project" value="UniProtKB-UniRule"/>
</dbReference>
<dbReference type="PANTHER" id="PTHR42894">
    <property type="entry name" value="N-(5'-PHOSPHORIBOSYL)ANTHRANILATE ISOMERASE"/>
    <property type="match status" value="1"/>
</dbReference>
<dbReference type="SUPFAM" id="SSF51366">
    <property type="entry name" value="Ribulose-phoshate binding barrel"/>
    <property type="match status" value="1"/>
</dbReference>
<reference evidence="11 12" key="1">
    <citation type="submission" date="2014-12" db="EMBL/GenBank/DDBJ databases">
        <title>Comparative genomics of the lactic acid bacteria isolated from the honey bee gut.</title>
        <authorList>
            <person name="Ellegaard K.M."/>
            <person name="Tamarit D."/>
            <person name="Javelind E."/>
            <person name="Olofsson T."/>
            <person name="Andersson S.G."/>
            <person name="Vasquez A."/>
        </authorList>
    </citation>
    <scope>NUCLEOTIDE SEQUENCE [LARGE SCALE GENOMIC DNA]</scope>
    <source>
        <strain evidence="11 12">Bin2</strain>
    </source>
</reference>
<dbReference type="CDD" id="cd00405">
    <property type="entry name" value="PRAI"/>
    <property type="match status" value="1"/>
</dbReference>
<comment type="pathway">
    <text evidence="2 9">Amino-acid biosynthesis; L-tryptophan biosynthesis; L-tryptophan from chorismate: step 3/5.</text>
</comment>
<keyword evidence="6 9" id="KW-0822">Tryptophan biosynthesis</keyword>
<comment type="similarity">
    <text evidence="9">Belongs to the TrpF family.</text>
</comment>
<evidence type="ECO:0000256" key="1">
    <source>
        <dbReference type="ARBA" id="ARBA00001164"/>
    </source>
</evidence>
<dbReference type="InterPro" id="IPR011060">
    <property type="entry name" value="RibuloseP-bd_barrel"/>
</dbReference>
<dbReference type="EC" id="5.3.1.24" evidence="3 9"/>
<evidence type="ECO:0000313" key="12">
    <source>
        <dbReference type="Proteomes" id="UP000033648"/>
    </source>
</evidence>
<dbReference type="EMBL" id="JWME01000011">
    <property type="protein sequence ID" value="KJY49796.1"/>
    <property type="molecule type" value="Genomic_DNA"/>
</dbReference>
<dbReference type="AlphaFoldDB" id="A0A0F4KWY7"/>
<keyword evidence="7 9" id="KW-0057">Aromatic amino acid biosynthesis</keyword>
<dbReference type="InterPro" id="IPR001240">
    <property type="entry name" value="PRAI_dom"/>
</dbReference>
<dbReference type="Pfam" id="PF00697">
    <property type="entry name" value="PRAI"/>
    <property type="match status" value="1"/>
</dbReference>
<dbReference type="HAMAP" id="MF_00135">
    <property type="entry name" value="PRAI"/>
    <property type="match status" value="1"/>
</dbReference>
<evidence type="ECO:0000313" key="11">
    <source>
        <dbReference type="EMBL" id="KJY49796.1"/>
    </source>
</evidence>
<dbReference type="PATRIC" id="fig|1684.4.peg.1196"/>
<evidence type="ECO:0000256" key="7">
    <source>
        <dbReference type="ARBA" id="ARBA00023141"/>
    </source>
</evidence>
<dbReference type="GO" id="GO:0004640">
    <property type="term" value="F:phosphoribosylanthranilate isomerase activity"/>
    <property type="evidence" value="ECO:0007669"/>
    <property type="project" value="UniProtKB-UniRule"/>
</dbReference>
<protein>
    <recommendedName>
        <fullName evidence="4 9">N-(5'-phosphoribosyl)anthranilate isomerase</fullName>
        <shortName evidence="9">PRAI</shortName>
        <ecNumber evidence="3 9">5.3.1.24</ecNumber>
    </recommendedName>
</protein>
<dbReference type="Gene3D" id="3.20.20.70">
    <property type="entry name" value="Aldolase class I"/>
    <property type="match status" value="1"/>
</dbReference>
<evidence type="ECO:0000256" key="8">
    <source>
        <dbReference type="ARBA" id="ARBA00023235"/>
    </source>
</evidence>
<gene>
    <name evidence="9 11" type="primary">trpF</name>
    <name evidence="11" type="ORF">JF69_11060</name>
</gene>
<evidence type="ECO:0000256" key="2">
    <source>
        <dbReference type="ARBA" id="ARBA00004664"/>
    </source>
</evidence>
<dbReference type="Proteomes" id="UP000033648">
    <property type="component" value="Unassembled WGS sequence"/>
</dbReference>
<dbReference type="PANTHER" id="PTHR42894:SF1">
    <property type="entry name" value="N-(5'-PHOSPHORIBOSYL)ANTHRANILATE ISOMERASE"/>
    <property type="match status" value="1"/>
</dbReference>
<dbReference type="InterPro" id="IPR044643">
    <property type="entry name" value="TrpF_fam"/>
</dbReference>
<dbReference type="InterPro" id="IPR013785">
    <property type="entry name" value="Aldolase_TIM"/>
</dbReference>
<evidence type="ECO:0000259" key="10">
    <source>
        <dbReference type="Pfam" id="PF00697"/>
    </source>
</evidence>
<proteinExistence type="inferred from homology"/>
<feature type="domain" description="N-(5'phosphoribosyl) anthranilate isomerase (PRAI)" evidence="10">
    <location>
        <begin position="48"/>
        <end position="220"/>
    </location>
</feature>